<evidence type="ECO:0000313" key="4">
    <source>
        <dbReference type="Proteomes" id="UP000452235"/>
    </source>
</evidence>
<dbReference type="InterPro" id="IPR009003">
    <property type="entry name" value="Peptidase_S1_PA"/>
</dbReference>
<keyword evidence="4" id="KW-1185">Reference proteome</keyword>
<dbReference type="SUPFAM" id="SSF50494">
    <property type="entry name" value="Trypsin-like serine proteases"/>
    <property type="match status" value="1"/>
</dbReference>
<dbReference type="OrthoDB" id="6380398at2759"/>
<dbReference type="PRINTS" id="PR00722">
    <property type="entry name" value="CHYMOTRYPSIN"/>
</dbReference>
<dbReference type="Pfam" id="PF00089">
    <property type="entry name" value="Trypsin"/>
    <property type="match status" value="1"/>
</dbReference>
<comment type="similarity">
    <text evidence="1">Belongs to the peptidase S1 family.</text>
</comment>
<organism evidence="3 4">
    <name type="scientific">Aspergillus terreus</name>
    <dbReference type="NCBI Taxonomy" id="33178"/>
    <lineage>
        <taxon>Eukaryota</taxon>
        <taxon>Fungi</taxon>
        <taxon>Dikarya</taxon>
        <taxon>Ascomycota</taxon>
        <taxon>Pezizomycotina</taxon>
        <taxon>Eurotiomycetes</taxon>
        <taxon>Eurotiomycetidae</taxon>
        <taxon>Eurotiales</taxon>
        <taxon>Aspergillaceae</taxon>
        <taxon>Aspergillus</taxon>
        <taxon>Aspergillus subgen. Circumdati</taxon>
    </lineage>
</organism>
<dbReference type="GO" id="GO:0006508">
    <property type="term" value="P:proteolysis"/>
    <property type="evidence" value="ECO:0007669"/>
    <property type="project" value="UniProtKB-KW"/>
</dbReference>
<dbReference type="AlphaFoldDB" id="A0A5M3Z5E7"/>
<reference evidence="3 4" key="1">
    <citation type="submission" date="2020-01" db="EMBL/GenBank/DDBJ databases">
        <title>Aspergillus terreus IFO 6365 whole genome shotgun sequence.</title>
        <authorList>
            <person name="Kanamasa S."/>
            <person name="Takahashi H."/>
        </authorList>
    </citation>
    <scope>NUCLEOTIDE SEQUENCE [LARGE SCALE GENOMIC DNA]</scope>
    <source>
        <strain evidence="3 4">IFO 6365</strain>
    </source>
</reference>
<dbReference type="Gene3D" id="2.40.10.10">
    <property type="entry name" value="Trypsin-like serine proteases"/>
    <property type="match status" value="1"/>
</dbReference>
<keyword evidence="3" id="KW-0645">Protease</keyword>
<dbReference type="InterPro" id="IPR043504">
    <property type="entry name" value="Peptidase_S1_PA_chymotrypsin"/>
</dbReference>
<dbReference type="CDD" id="cd00190">
    <property type="entry name" value="Tryp_SPc"/>
    <property type="match status" value="1"/>
</dbReference>
<dbReference type="InterPro" id="IPR001254">
    <property type="entry name" value="Trypsin_dom"/>
</dbReference>
<keyword evidence="3" id="KW-0378">Hydrolase</keyword>
<sequence length="244" mass="25434">MARLSPSLLFLLLAQPIHGIIYGQNAPANSAPYIAALTAKDAPDTTLCGGVLISPKAILTTAECVASHSPSALSVRIGSLARMSGGTVTDTTKITTHPQYSAATLDANVAVVQLSNAVPNIQPVSLAASSPRDGTKLTMYGWGSTDRFVHRPASHLQQLNTFALSGKSCRRDWKDLREITGTMMCDVPDAGAGPCTGDMGGPIVSAEGRLVGLVTSLDQCAHSDHPGVDVDVAAVRDWVLGFTK</sequence>
<comment type="caution">
    <text evidence="3">The sequence shown here is derived from an EMBL/GenBank/DDBJ whole genome shotgun (WGS) entry which is preliminary data.</text>
</comment>
<dbReference type="FunFam" id="2.40.10.10:FF:000068">
    <property type="entry name" value="transmembrane protease serine 2"/>
    <property type="match status" value="1"/>
</dbReference>
<dbReference type="Proteomes" id="UP000452235">
    <property type="component" value="Unassembled WGS sequence"/>
</dbReference>
<evidence type="ECO:0000256" key="2">
    <source>
        <dbReference type="ARBA" id="ARBA00023157"/>
    </source>
</evidence>
<proteinExistence type="inferred from homology"/>
<evidence type="ECO:0000256" key="1">
    <source>
        <dbReference type="ARBA" id="ARBA00007664"/>
    </source>
</evidence>
<dbReference type="VEuPathDB" id="FungiDB:ATEG_05749"/>
<gene>
    <name evidence="3" type="ORF">ATEIFO6365_0007013500</name>
</gene>
<name>A0A5M3Z5E7_ASPTE</name>
<dbReference type="PROSITE" id="PS50240">
    <property type="entry name" value="TRYPSIN_DOM"/>
    <property type="match status" value="1"/>
</dbReference>
<keyword evidence="2" id="KW-1015">Disulfide bond</keyword>
<dbReference type="InterPro" id="IPR050430">
    <property type="entry name" value="Peptidase_S1"/>
</dbReference>
<dbReference type="SMART" id="SM00020">
    <property type="entry name" value="Tryp_SPc"/>
    <property type="match status" value="1"/>
</dbReference>
<accession>A0A5M3Z5E7</accession>
<dbReference type="PANTHER" id="PTHR24276:SF98">
    <property type="entry name" value="FI18310P1-RELATED"/>
    <property type="match status" value="1"/>
</dbReference>
<protein>
    <submittedName>
        <fullName evidence="3">Trypsin-like serine protease</fullName>
    </submittedName>
</protein>
<evidence type="ECO:0000313" key="3">
    <source>
        <dbReference type="EMBL" id="GFF17586.1"/>
    </source>
</evidence>
<dbReference type="EMBL" id="BLJY01000007">
    <property type="protein sequence ID" value="GFF17586.1"/>
    <property type="molecule type" value="Genomic_DNA"/>
</dbReference>
<dbReference type="PANTHER" id="PTHR24276">
    <property type="entry name" value="POLYSERASE-RELATED"/>
    <property type="match status" value="1"/>
</dbReference>
<dbReference type="GO" id="GO:0004252">
    <property type="term" value="F:serine-type endopeptidase activity"/>
    <property type="evidence" value="ECO:0007669"/>
    <property type="project" value="InterPro"/>
</dbReference>
<dbReference type="InterPro" id="IPR001314">
    <property type="entry name" value="Peptidase_S1A"/>
</dbReference>